<proteinExistence type="predicted"/>
<accession>A0A1U9NMT1</accession>
<evidence type="ECO:0000259" key="1">
    <source>
        <dbReference type="PROSITE" id="PS50801"/>
    </source>
</evidence>
<evidence type="ECO:0000313" key="3">
    <source>
        <dbReference type="Proteomes" id="UP000189674"/>
    </source>
</evidence>
<name>A0A1U9NMT1_9BACT</name>
<feature type="domain" description="STAS" evidence="1">
    <location>
        <begin position="1"/>
        <end position="110"/>
    </location>
</feature>
<protein>
    <submittedName>
        <fullName evidence="2">Anti-anti-sigma factor</fullName>
    </submittedName>
</protein>
<dbReference type="EMBL" id="CP019791">
    <property type="protein sequence ID" value="AQT68910.1"/>
    <property type="molecule type" value="Genomic_DNA"/>
</dbReference>
<dbReference type="PANTHER" id="PTHR33495">
    <property type="entry name" value="ANTI-SIGMA FACTOR ANTAGONIST TM_1081-RELATED-RELATED"/>
    <property type="match status" value="1"/>
</dbReference>
<dbReference type="STRING" id="1936003.STSP2_02087"/>
<dbReference type="Gene3D" id="3.30.750.24">
    <property type="entry name" value="STAS domain"/>
    <property type="match status" value="1"/>
</dbReference>
<dbReference type="Proteomes" id="UP000189674">
    <property type="component" value="Chromosome"/>
</dbReference>
<organism evidence="2 3">
    <name type="scientific">Anaerohalosphaera lusitana</name>
    <dbReference type="NCBI Taxonomy" id="1936003"/>
    <lineage>
        <taxon>Bacteria</taxon>
        <taxon>Pseudomonadati</taxon>
        <taxon>Planctomycetota</taxon>
        <taxon>Phycisphaerae</taxon>
        <taxon>Sedimentisphaerales</taxon>
        <taxon>Anaerohalosphaeraceae</taxon>
        <taxon>Anaerohalosphaera</taxon>
    </lineage>
</organism>
<dbReference type="GO" id="GO:0043856">
    <property type="term" value="F:anti-sigma factor antagonist activity"/>
    <property type="evidence" value="ECO:0007669"/>
    <property type="project" value="TreeGrafter"/>
</dbReference>
<dbReference type="Pfam" id="PF01740">
    <property type="entry name" value="STAS"/>
    <property type="match status" value="1"/>
</dbReference>
<dbReference type="CDD" id="cd07043">
    <property type="entry name" value="STAS_anti-anti-sigma_factors"/>
    <property type="match status" value="1"/>
</dbReference>
<evidence type="ECO:0000313" key="2">
    <source>
        <dbReference type="EMBL" id="AQT68910.1"/>
    </source>
</evidence>
<sequence length="111" mass="12531">MKIQRQDYDEVSVIDLQGEFVSDYIKPFQDTVSSALADGSAGIVLDLSSITFIDSHCLEQLLWLRDYCLENQSQLKIAGLDETCAKILEITRLDAEFDSYDEVSRAVKSFV</sequence>
<dbReference type="InterPro" id="IPR036513">
    <property type="entry name" value="STAS_dom_sf"/>
</dbReference>
<gene>
    <name evidence="2" type="ORF">STSP2_02087</name>
</gene>
<keyword evidence="3" id="KW-1185">Reference proteome</keyword>
<dbReference type="InterPro" id="IPR002645">
    <property type="entry name" value="STAS_dom"/>
</dbReference>
<dbReference type="SUPFAM" id="SSF52091">
    <property type="entry name" value="SpoIIaa-like"/>
    <property type="match status" value="1"/>
</dbReference>
<reference evidence="3" key="1">
    <citation type="submission" date="2017-02" db="EMBL/GenBank/DDBJ databases">
        <title>Comparative genomics and description of representatives of a novel lineage of planctomycetes thriving in anoxic sediments.</title>
        <authorList>
            <person name="Spring S."/>
            <person name="Bunk B."/>
            <person name="Sproer C."/>
        </authorList>
    </citation>
    <scope>NUCLEOTIDE SEQUENCE [LARGE SCALE GENOMIC DNA]</scope>
    <source>
        <strain evidence="3">ST-NAGAB-D1</strain>
    </source>
</reference>
<dbReference type="PROSITE" id="PS50801">
    <property type="entry name" value="STAS"/>
    <property type="match status" value="1"/>
</dbReference>
<dbReference type="KEGG" id="alus:STSP2_02087"/>
<dbReference type="AlphaFoldDB" id="A0A1U9NMT1"/>
<dbReference type="OrthoDB" id="277461at2"/>
<dbReference type="RefSeq" id="WP_146662294.1">
    <property type="nucleotide sequence ID" value="NZ_CP019791.1"/>
</dbReference>